<evidence type="ECO:0000256" key="2">
    <source>
        <dbReference type="ARBA" id="ARBA00022803"/>
    </source>
</evidence>
<reference evidence="3" key="1">
    <citation type="submission" date="2019-08" db="EMBL/GenBank/DDBJ databases">
        <authorList>
            <person name="Kucharzyk K."/>
            <person name="Murdoch R.W."/>
            <person name="Higgins S."/>
            <person name="Loffler F."/>
        </authorList>
    </citation>
    <scope>NUCLEOTIDE SEQUENCE</scope>
</reference>
<organism evidence="3">
    <name type="scientific">bioreactor metagenome</name>
    <dbReference type="NCBI Taxonomy" id="1076179"/>
    <lineage>
        <taxon>unclassified sequences</taxon>
        <taxon>metagenomes</taxon>
        <taxon>ecological metagenomes</taxon>
    </lineage>
</organism>
<protein>
    <recommendedName>
        <fullName evidence="4">Beta-barrel assembly-enhancing protease</fullName>
    </recommendedName>
</protein>
<gene>
    <name evidence="3" type="ORF">SDC9_161553</name>
</gene>
<evidence type="ECO:0000313" key="3">
    <source>
        <dbReference type="EMBL" id="MPN14227.1"/>
    </source>
</evidence>
<name>A0A645FIP1_9ZZZZ</name>
<dbReference type="Pfam" id="PF07719">
    <property type="entry name" value="TPR_2"/>
    <property type="match status" value="1"/>
</dbReference>
<dbReference type="AlphaFoldDB" id="A0A645FIP1"/>
<accession>A0A645FIP1</accession>
<proteinExistence type="predicted"/>
<dbReference type="PROSITE" id="PS50005">
    <property type="entry name" value="TPR"/>
    <property type="match status" value="1"/>
</dbReference>
<evidence type="ECO:0008006" key="4">
    <source>
        <dbReference type="Google" id="ProtNLM"/>
    </source>
</evidence>
<dbReference type="InterPro" id="IPR019734">
    <property type="entry name" value="TPR_rpt"/>
</dbReference>
<keyword evidence="2" id="KW-0802">TPR repeat</keyword>
<evidence type="ECO:0000256" key="1">
    <source>
        <dbReference type="ARBA" id="ARBA00022737"/>
    </source>
</evidence>
<dbReference type="SMART" id="SM00028">
    <property type="entry name" value="TPR"/>
    <property type="match status" value="3"/>
</dbReference>
<comment type="caution">
    <text evidence="3">The sequence shown here is derived from an EMBL/GenBank/DDBJ whole genome shotgun (WGS) entry which is preliminary data.</text>
</comment>
<dbReference type="Gene3D" id="1.25.40.10">
    <property type="entry name" value="Tetratricopeptide repeat domain"/>
    <property type="match status" value="1"/>
</dbReference>
<dbReference type="InterPro" id="IPR013105">
    <property type="entry name" value="TPR_2"/>
</dbReference>
<sequence>MYIEEELYMLERAKTIEGYVEPYYYESIIKKDKGDYEGALFALNTYISKGGKETPEVLDLKSSLKIVNDYDKAKDLVYEDPDKAIAILIPLLEQLGDRPEVYYYIGVSYRILENYEKAIYYLEKSMEIDNSYPEVLNELGINYASLEDFGTAIVYLRKVFDVTKSVEVCTNLIMSYINVGDYKQAKLHLDIAKKLDDKDEIVNQLDRILEEVN</sequence>
<dbReference type="EMBL" id="VSSQ01060830">
    <property type="protein sequence ID" value="MPN14227.1"/>
    <property type="molecule type" value="Genomic_DNA"/>
</dbReference>
<dbReference type="InterPro" id="IPR011990">
    <property type="entry name" value="TPR-like_helical_dom_sf"/>
</dbReference>
<keyword evidence="1" id="KW-0677">Repeat</keyword>
<dbReference type="SUPFAM" id="SSF48452">
    <property type="entry name" value="TPR-like"/>
    <property type="match status" value="1"/>
</dbReference>